<feature type="transmembrane region" description="Helical" evidence="1">
    <location>
        <begin position="193"/>
        <end position="221"/>
    </location>
</feature>
<keyword evidence="3" id="KW-1185">Reference proteome</keyword>
<feature type="transmembrane region" description="Helical" evidence="1">
    <location>
        <begin position="166"/>
        <end position="187"/>
    </location>
</feature>
<dbReference type="RefSeq" id="WP_393012682.1">
    <property type="nucleotide sequence ID" value="NZ_JAZAQF010000059.1"/>
</dbReference>
<feature type="transmembrane region" description="Helical" evidence="1">
    <location>
        <begin position="36"/>
        <end position="55"/>
    </location>
</feature>
<dbReference type="EMBL" id="JAZAQF010000059">
    <property type="protein sequence ID" value="MFG3817946.1"/>
    <property type="molecule type" value="Genomic_DNA"/>
</dbReference>
<feature type="transmembrane region" description="Helical" evidence="1">
    <location>
        <begin position="122"/>
        <end position="145"/>
    </location>
</feature>
<reference evidence="3" key="1">
    <citation type="journal article" date="2024" name="Algal Res.">
        <title>Biochemical, toxicological and genomic investigation of a high-biomass producing Limnothrix strain isolated from Italian shallow drinking water reservoir.</title>
        <authorList>
            <person name="Simonazzi M."/>
            <person name="Shishido T.K."/>
            <person name="Delbaje E."/>
            <person name="Wahlsten M."/>
            <person name="Fewer D.P."/>
            <person name="Sivonen K."/>
            <person name="Pezzolesi L."/>
            <person name="Pistocchi R."/>
        </authorList>
    </citation>
    <scope>NUCLEOTIDE SEQUENCE [LARGE SCALE GENOMIC DNA]</scope>
    <source>
        <strain evidence="3">LRLZ20PSL1</strain>
    </source>
</reference>
<accession>A0ABW7C9W1</accession>
<name>A0ABW7C9W1_9CYAN</name>
<evidence type="ECO:0008006" key="4">
    <source>
        <dbReference type="Google" id="ProtNLM"/>
    </source>
</evidence>
<keyword evidence="1" id="KW-1133">Transmembrane helix</keyword>
<keyword evidence="1" id="KW-0472">Membrane</keyword>
<evidence type="ECO:0000313" key="2">
    <source>
        <dbReference type="EMBL" id="MFG3817946.1"/>
    </source>
</evidence>
<feature type="transmembrane region" description="Helical" evidence="1">
    <location>
        <begin position="388"/>
        <end position="406"/>
    </location>
</feature>
<feature type="transmembrane region" description="Helical" evidence="1">
    <location>
        <begin position="418"/>
        <end position="436"/>
    </location>
</feature>
<sequence>MQQEPGHQPPQAIQAFWAQVWSVLFQPIAHGRDRRLWFWGGLCGAVALAYGGLALQQALAGPYVIQDDARQHVFWMRRFWDPEAFPQDLIADYFQSVAPAGYQWLYGLVAKLGLDPLLFNKFVPLGLSLLAAVGAYGLAVTLWPIPLAAGLSGLLAVQALWLRDDLVSGTPAAFAGPLLLWGLWAIARRWLGLTVGAIGLLALFYPQVALVLGGALGLQLLRSGRSVAWRWRAAWERPEVRVALAGLGALVVTMVPYLLRDSPFGPVLSVDVARAMPTLADKGWSAFFTRDPWNYWACGQRSGFLPTEWCRIMAFHSVLVLPLGVWFGLLWPLLWWQRDRFPLVRSAQGALPLLSDLLLSSAIGFGAAHGLLFKLHLPNRYGEHSVRLVAALVAGLAIAAVLERAVQLLRRGGSRAIGAGLGAGLLVLWFVAYPAALTAQNYAFPVTNYVPGNAPGLYAFLQQQPRDTLVASLAREGDNLPAFAGRSIYVGGQGYLLPYHLGFYQELVRRLDRLVSAQFAPSWAPIRRFLAETGVDFWLVERSSFQRDFLDSRRFRQFNIGAAPLAQLDRGEQPVLPSAIDRCAQWQAGDLALLEAKCLMAGSAP</sequence>
<comment type="caution">
    <text evidence="2">The sequence shown here is derived from an EMBL/GenBank/DDBJ whole genome shotgun (WGS) entry which is preliminary data.</text>
</comment>
<feature type="transmembrane region" description="Helical" evidence="1">
    <location>
        <begin position="242"/>
        <end position="259"/>
    </location>
</feature>
<feature type="transmembrane region" description="Helical" evidence="1">
    <location>
        <begin position="357"/>
        <end position="376"/>
    </location>
</feature>
<evidence type="ECO:0000256" key="1">
    <source>
        <dbReference type="SAM" id="Phobius"/>
    </source>
</evidence>
<protein>
    <recommendedName>
        <fullName evidence="4">Glycosyltransferase RgtA/B/C/D-like domain-containing protein</fullName>
    </recommendedName>
</protein>
<gene>
    <name evidence="2" type="ORF">VPK24_09890</name>
</gene>
<feature type="transmembrane region" description="Helical" evidence="1">
    <location>
        <begin position="312"/>
        <end position="336"/>
    </location>
</feature>
<keyword evidence="1" id="KW-0812">Transmembrane</keyword>
<organism evidence="2 3">
    <name type="scientific">Limnothrix redekei LRLZ20PSL1</name>
    <dbReference type="NCBI Taxonomy" id="3112953"/>
    <lineage>
        <taxon>Bacteria</taxon>
        <taxon>Bacillati</taxon>
        <taxon>Cyanobacteriota</taxon>
        <taxon>Cyanophyceae</taxon>
        <taxon>Pseudanabaenales</taxon>
        <taxon>Pseudanabaenaceae</taxon>
        <taxon>Limnothrix</taxon>
    </lineage>
</organism>
<dbReference type="Proteomes" id="UP001604335">
    <property type="component" value="Unassembled WGS sequence"/>
</dbReference>
<proteinExistence type="predicted"/>
<evidence type="ECO:0000313" key="3">
    <source>
        <dbReference type="Proteomes" id="UP001604335"/>
    </source>
</evidence>